<reference evidence="4" key="1">
    <citation type="journal article" date="2010" name="PLoS ONE">
        <title>The Arthrobacter arilaitensis Re117 genome sequence reveals its genetic adaptation to the surface of cheese.</title>
        <authorList>
            <person name="Monnet C."/>
            <person name="Loux V."/>
            <person name="Gibrat J.F."/>
            <person name="Spinnler E."/>
            <person name="Barbe V."/>
            <person name="Vacherie B."/>
            <person name="Gavory F."/>
            <person name="Gourbeyre E."/>
            <person name="Siguier P."/>
            <person name="Chandler M."/>
            <person name="Elleuch R."/>
            <person name="Irlinger F."/>
            <person name="Vallaeys T."/>
        </authorList>
    </citation>
    <scope>NUCLEOTIDE SEQUENCE</scope>
    <source>
        <strain evidence="4">DSM 16368 / CIP 108037 / IAM 15318 / JCM 13566 / Re117</strain>
    </source>
</reference>
<dbReference type="EMBL" id="FQ311875">
    <property type="protein sequence ID" value="CBT76269.1"/>
    <property type="molecule type" value="Genomic_DNA"/>
</dbReference>
<feature type="region of interest" description="Disordered" evidence="1">
    <location>
        <begin position="21"/>
        <end position="45"/>
    </location>
</feature>
<feature type="chain" id="PRO_5047355074" evidence="2">
    <location>
        <begin position="18"/>
        <end position="199"/>
    </location>
</feature>
<organism evidence="3 4">
    <name type="scientific">Glutamicibacter arilaitensis (strain DSM 16368 / CIP 108037 / IAM 15318 / JCM 13566 / NCIMB 14258 / Re117)</name>
    <name type="common">Arthrobacter arilaitensis</name>
    <dbReference type="NCBI Taxonomy" id="861360"/>
    <lineage>
        <taxon>Bacteria</taxon>
        <taxon>Bacillati</taxon>
        <taxon>Actinomycetota</taxon>
        <taxon>Actinomycetes</taxon>
        <taxon>Micrococcales</taxon>
        <taxon>Micrococcaceae</taxon>
        <taxon>Glutamicibacter</taxon>
    </lineage>
</organism>
<accession>A0ABM9PY29</accession>
<evidence type="ECO:0000313" key="4">
    <source>
        <dbReference type="Proteomes" id="UP000006878"/>
    </source>
</evidence>
<keyword evidence="4" id="KW-1185">Reference proteome</keyword>
<gene>
    <name evidence="3" type="ordered locus">AARI_20490</name>
</gene>
<evidence type="ECO:0000256" key="1">
    <source>
        <dbReference type="SAM" id="MobiDB-lite"/>
    </source>
</evidence>
<feature type="signal peptide" evidence="2">
    <location>
        <begin position="1"/>
        <end position="17"/>
    </location>
</feature>
<dbReference type="PROSITE" id="PS51257">
    <property type="entry name" value="PROKAR_LIPOPROTEIN"/>
    <property type="match status" value="1"/>
</dbReference>
<name>A0ABM9PY29_GLUAR</name>
<dbReference type="Proteomes" id="UP000006878">
    <property type="component" value="Chromosome"/>
</dbReference>
<evidence type="ECO:0000313" key="3">
    <source>
        <dbReference type="EMBL" id="CBT76269.1"/>
    </source>
</evidence>
<sequence>MKTKLAALAVIASLALAGCSAGNQSADATPSPTAASSAQAVASPTPSVSVNSVALSAADIAKKKQEAIDSGRPESDWDINCIAWEWPEADSKGQKWANDIGIEWLESHGAKCPDQIPYPYYYVDSFANGTDGELVIIMDNASYENPEVLAMLIMDELAEDHPELDKITAHTRDERFTGTYTRADYDRSIAVENGTYIYP</sequence>
<evidence type="ECO:0000256" key="2">
    <source>
        <dbReference type="SAM" id="SignalP"/>
    </source>
</evidence>
<reference evidence="4" key="2">
    <citation type="submission" date="2010-07" db="EMBL/GenBank/DDBJ databases">
        <title>Complete genome sequence of Arthrobacter arilaitensis (strain DSM 16368 / CIP 108037 / JCM 13566 / Re117).</title>
        <authorList>
            <person name="Genoscope."/>
        </authorList>
    </citation>
    <scope>NUCLEOTIDE SEQUENCE [LARGE SCALE GENOMIC DNA]</scope>
    <source>
        <strain evidence="4">DSM 16368 / CIP 108037 / IAM 15318 / JCM 13566 / Re117</strain>
    </source>
</reference>
<keyword evidence="2" id="KW-0732">Signal</keyword>
<proteinExistence type="predicted"/>
<dbReference type="RefSeq" id="WP_013349392.1">
    <property type="nucleotide sequence ID" value="NC_014550.1"/>
</dbReference>
<dbReference type="GeneID" id="303185646"/>
<feature type="compositionally biased region" description="Low complexity" evidence="1">
    <location>
        <begin position="25"/>
        <end position="45"/>
    </location>
</feature>
<protein>
    <submittedName>
        <fullName evidence="3">Hypothetical secreted protein</fullName>
    </submittedName>
</protein>